<accession>D9SDM6</accession>
<reference evidence="1 2" key="1">
    <citation type="submission" date="2010-08" db="EMBL/GenBank/DDBJ databases">
        <title>Complete sequence of Gallionella capsiferriformans ES-2.</title>
        <authorList>
            <consortium name="US DOE Joint Genome Institute"/>
            <person name="Lucas S."/>
            <person name="Copeland A."/>
            <person name="Lapidus A."/>
            <person name="Cheng J.-F."/>
            <person name="Bruce D."/>
            <person name="Goodwin L."/>
            <person name="Pitluck S."/>
            <person name="Chertkov O."/>
            <person name="Davenport K.W."/>
            <person name="Detter J.C."/>
            <person name="Han C."/>
            <person name="Tapia R."/>
            <person name="Land M."/>
            <person name="Hauser L."/>
            <person name="Chang Y.-J."/>
            <person name="Jeffries C."/>
            <person name="Kyrpides N."/>
            <person name="Ivanova N."/>
            <person name="Mikhailova N."/>
            <person name="Shelobolina E.S."/>
            <person name="Picardal F."/>
            <person name="Roden E."/>
            <person name="Emerson D."/>
            <person name="Woyke T."/>
        </authorList>
    </citation>
    <scope>NUCLEOTIDE SEQUENCE [LARGE SCALE GENOMIC DNA]</scope>
    <source>
        <strain evidence="1 2">ES-2</strain>
    </source>
</reference>
<proteinExistence type="predicted"/>
<dbReference type="EMBL" id="CP002159">
    <property type="protein sequence ID" value="ADL54783.1"/>
    <property type="molecule type" value="Genomic_DNA"/>
</dbReference>
<dbReference type="eggNOG" id="ENOG5032S4A">
    <property type="taxonomic scope" value="Bacteria"/>
</dbReference>
<evidence type="ECO:0000313" key="1">
    <source>
        <dbReference type="EMBL" id="ADL54783.1"/>
    </source>
</evidence>
<name>D9SDM6_GALCS</name>
<gene>
    <name evidence="1" type="ordered locus">Galf_0747</name>
</gene>
<dbReference type="RefSeq" id="WP_013292724.1">
    <property type="nucleotide sequence ID" value="NC_014394.1"/>
</dbReference>
<dbReference type="STRING" id="395494.Galf_0747"/>
<protein>
    <submittedName>
        <fullName evidence="1">Uncharacterized protein</fullName>
    </submittedName>
</protein>
<dbReference type="KEGG" id="gca:Galf_0747"/>
<sequence length="146" mass="17408">MKEYPRHPVNRAMVVLRYKQPYIDWVKTAGPFPLELTLEEANDDGDAFLIPAYDSHIDPVETTEDAVKWVEKRWRMFFEHILMSWIEDESAWPKKRTLKMFREWFALEYKSMIWDMGVEPLMVEEFAEVLEDDLDGILPDEGTLLH</sequence>
<organism evidence="1 2">
    <name type="scientific">Gallionella capsiferriformans (strain ES-2)</name>
    <name type="common">Gallionella ferruginea capsiferriformans (strain ES-2)</name>
    <dbReference type="NCBI Taxonomy" id="395494"/>
    <lineage>
        <taxon>Bacteria</taxon>
        <taxon>Pseudomonadati</taxon>
        <taxon>Pseudomonadota</taxon>
        <taxon>Betaproteobacteria</taxon>
        <taxon>Nitrosomonadales</taxon>
        <taxon>Gallionellaceae</taxon>
        <taxon>Gallionella</taxon>
    </lineage>
</organism>
<dbReference type="Proteomes" id="UP000001235">
    <property type="component" value="Chromosome"/>
</dbReference>
<evidence type="ECO:0000313" key="2">
    <source>
        <dbReference type="Proteomes" id="UP000001235"/>
    </source>
</evidence>
<keyword evidence="2" id="KW-1185">Reference proteome</keyword>
<dbReference type="HOGENOM" id="CLU_111103_1_0_4"/>
<dbReference type="AlphaFoldDB" id="D9SDM6"/>
<dbReference type="OrthoDB" id="5431733at2"/>